<gene>
    <name evidence="1" type="ORF">OFUS_LOCUS21038</name>
</gene>
<evidence type="ECO:0000313" key="1">
    <source>
        <dbReference type="EMBL" id="CAH1796653.1"/>
    </source>
</evidence>
<organism evidence="1 2">
    <name type="scientific">Owenia fusiformis</name>
    <name type="common">Polychaete worm</name>
    <dbReference type="NCBI Taxonomy" id="6347"/>
    <lineage>
        <taxon>Eukaryota</taxon>
        <taxon>Metazoa</taxon>
        <taxon>Spiralia</taxon>
        <taxon>Lophotrochozoa</taxon>
        <taxon>Annelida</taxon>
        <taxon>Polychaeta</taxon>
        <taxon>Sedentaria</taxon>
        <taxon>Canalipalpata</taxon>
        <taxon>Sabellida</taxon>
        <taxon>Oweniida</taxon>
        <taxon>Oweniidae</taxon>
        <taxon>Owenia</taxon>
    </lineage>
</organism>
<dbReference type="Proteomes" id="UP000749559">
    <property type="component" value="Unassembled WGS sequence"/>
</dbReference>
<dbReference type="AlphaFoldDB" id="A0A8J1TY12"/>
<evidence type="ECO:0000313" key="2">
    <source>
        <dbReference type="Proteomes" id="UP000749559"/>
    </source>
</evidence>
<comment type="caution">
    <text evidence="1">The sequence shown here is derived from an EMBL/GenBank/DDBJ whole genome shotgun (WGS) entry which is preliminary data.</text>
</comment>
<name>A0A8J1TY12_OWEFU</name>
<protein>
    <submittedName>
        <fullName evidence="1">Uncharacterized protein</fullName>
    </submittedName>
</protein>
<dbReference type="EMBL" id="CAIIXF020000010">
    <property type="protein sequence ID" value="CAH1796653.1"/>
    <property type="molecule type" value="Genomic_DNA"/>
</dbReference>
<keyword evidence="2" id="KW-1185">Reference proteome</keyword>
<sequence>MNFQTLLVCIVAVAVIPEFVRLVNAGKKEMDVSLEKKIKGKTDVLESTYAVVIEYCEYKYGICRLKLTDCKKNEEKYNGNYYCAPHEPYCCVPTDDEKPPSGEGLSSSEPEPAGISSGLHSGCFIMYTLTSKGTYSGTDALFKFKFYRWMTWYWQSSPWKLENNAGDDREEGHWDLYGGYPQGIGGLPADWIYVRQTTRFYDRWQIKTIFMKDVCHKKLYDTTATAAGSRMIQMAGLGLSALLHNVDQNPVAQVTNSPGFKIIQ</sequence>
<accession>A0A8J1TY12</accession>
<proteinExistence type="predicted"/>
<reference evidence="1" key="1">
    <citation type="submission" date="2022-03" db="EMBL/GenBank/DDBJ databases">
        <authorList>
            <person name="Martin C."/>
        </authorList>
    </citation>
    <scope>NUCLEOTIDE SEQUENCE</scope>
</reference>